<proteinExistence type="predicted"/>
<dbReference type="EMBL" id="CAJVCH010537267">
    <property type="protein sequence ID" value="CAG7825701.1"/>
    <property type="molecule type" value="Genomic_DNA"/>
</dbReference>
<dbReference type="Proteomes" id="UP000708208">
    <property type="component" value="Unassembled WGS sequence"/>
</dbReference>
<sequence length="16" mass="1576">GRVASRPSQTCSAQGA</sequence>
<protein>
    <submittedName>
        <fullName evidence="1">Uncharacterized protein</fullName>
    </submittedName>
</protein>
<name>A0A8J2PS96_9HEXA</name>
<reference evidence="1" key="1">
    <citation type="submission" date="2021-06" db="EMBL/GenBank/DDBJ databases">
        <authorList>
            <person name="Hodson N. C."/>
            <person name="Mongue J. A."/>
            <person name="Jaron S. K."/>
        </authorList>
    </citation>
    <scope>NUCLEOTIDE SEQUENCE</scope>
</reference>
<evidence type="ECO:0000313" key="1">
    <source>
        <dbReference type="EMBL" id="CAG7825701.1"/>
    </source>
</evidence>
<dbReference type="AlphaFoldDB" id="A0A8J2PS96"/>
<keyword evidence="2" id="KW-1185">Reference proteome</keyword>
<accession>A0A8J2PS96</accession>
<organism evidence="1 2">
    <name type="scientific">Allacma fusca</name>
    <dbReference type="NCBI Taxonomy" id="39272"/>
    <lineage>
        <taxon>Eukaryota</taxon>
        <taxon>Metazoa</taxon>
        <taxon>Ecdysozoa</taxon>
        <taxon>Arthropoda</taxon>
        <taxon>Hexapoda</taxon>
        <taxon>Collembola</taxon>
        <taxon>Symphypleona</taxon>
        <taxon>Sminthuridae</taxon>
        <taxon>Allacma</taxon>
    </lineage>
</organism>
<comment type="caution">
    <text evidence="1">The sequence shown here is derived from an EMBL/GenBank/DDBJ whole genome shotgun (WGS) entry which is preliminary data.</text>
</comment>
<feature type="non-terminal residue" evidence="1">
    <location>
        <position position="1"/>
    </location>
</feature>
<gene>
    <name evidence="1" type="ORF">AFUS01_LOCUS35799</name>
</gene>
<evidence type="ECO:0000313" key="2">
    <source>
        <dbReference type="Proteomes" id="UP000708208"/>
    </source>
</evidence>